<dbReference type="EMBL" id="PVWK01000066">
    <property type="protein sequence ID" value="PSB29102.1"/>
    <property type="molecule type" value="Genomic_DNA"/>
</dbReference>
<comment type="function">
    <text evidence="9">CRISPR (clustered regularly interspaced short palindromic repeat), is an adaptive immune system that provides protection against mobile genetic elements (viruses, transposable elements and conjugative plasmids). CRISPR clusters contain sequences complementary to antecedent mobile elements and target invading nucleic acids. CRISPR clusters are transcribed and processed into CRISPR RNA (crRNA). Functions as a ssRNA-specific endoribonuclease. Involved in the integration of spacer DNA into the CRISPR cassette.</text>
</comment>
<gene>
    <name evidence="9 11" type="primary">cas2</name>
    <name evidence="11" type="ORF">C7B82_12255</name>
</gene>
<dbReference type="PANTHER" id="PTHR34405">
    <property type="entry name" value="CRISPR-ASSOCIATED ENDORIBONUCLEASE CAS2"/>
    <property type="match status" value="1"/>
</dbReference>
<dbReference type="GO" id="GO:0043571">
    <property type="term" value="P:maintenance of CRISPR repeat elements"/>
    <property type="evidence" value="ECO:0007669"/>
    <property type="project" value="UniProtKB-UniRule"/>
</dbReference>
<evidence type="ECO:0000256" key="8">
    <source>
        <dbReference type="ARBA" id="ARBA00023118"/>
    </source>
</evidence>
<dbReference type="OrthoDB" id="9798176at2"/>
<evidence type="ECO:0000313" key="12">
    <source>
        <dbReference type="Proteomes" id="UP000239576"/>
    </source>
</evidence>
<evidence type="ECO:0000256" key="9">
    <source>
        <dbReference type="HAMAP-Rule" id="MF_01471"/>
    </source>
</evidence>
<protein>
    <recommendedName>
        <fullName evidence="9">CRISPR-associated endoribonuclease Cas2</fullName>
        <ecNumber evidence="9">3.1.-.-</ecNumber>
    </recommendedName>
</protein>
<dbReference type="PANTHER" id="PTHR34405:SF3">
    <property type="entry name" value="CRISPR-ASSOCIATED ENDORIBONUCLEASE CAS2 3"/>
    <property type="match status" value="1"/>
</dbReference>
<evidence type="ECO:0000256" key="1">
    <source>
        <dbReference type="ARBA" id="ARBA00001946"/>
    </source>
</evidence>
<keyword evidence="4 9" id="KW-0479">Metal-binding</keyword>
<keyword evidence="6 9" id="KW-0378">Hydrolase</keyword>
<evidence type="ECO:0000256" key="4">
    <source>
        <dbReference type="ARBA" id="ARBA00022723"/>
    </source>
</evidence>
<dbReference type="Proteomes" id="UP000239576">
    <property type="component" value="Unassembled WGS sequence"/>
</dbReference>
<keyword evidence="3 9" id="KW-0540">Nuclease</keyword>
<sequence length="94" mass="11259">MFYLICYDITNDRRRDRVSRLLEGYGLGVQKSVFECVLTPDQYALLQKRFQTKRYLNPTEDQLRFYPMSPRHRKIVLLLGMQPLRQVDDTVFIA</sequence>
<keyword evidence="12" id="KW-1185">Reference proteome</keyword>
<dbReference type="Gene3D" id="3.30.70.240">
    <property type="match status" value="1"/>
</dbReference>
<comment type="subunit">
    <text evidence="9">Homodimer, forms a heterotetramer with a Cas1 homodimer.</text>
</comment>
<evidence type="ECO:0000256" key="5">
    <source>
        <dbReference type="ARBA" id="ARBA00022759"/>
    </source>
</evidence>
<comment type="caution">
    <text evidence="11">The sequence shown here is derived from an EMBL/GenBank/DDBJ whole genome shotgun (WGS) entry which is preliminary data.</text>
</comment>
<dbReference type="CDD" id="cd09725">
    <property type="entry name" value="Cas2_I_II_III"/>
    <property type="match status" value="1"/>
</dbReference>
<dbReference type="Pfam" id="PF09827">
    <property type="entry name" value="CRISPR_Cas2"/>
    <property type="match status" value="1"/>
</dbReference>
<reference evidence="11 12" key="2">
    <citation type="submission" date="2018-03" db="EMBL/GenBank/DDBJ databases">
        <title>The ancient ancestry and fast evolution of plastids.</title>
        <authorList>
            <person name="Moore K.R."/>
            <person name="Magnabosco C."/>
            <person name="Momper L."/>
            <person name="Gold D.A."/>
            <person name="Bosak T."/>
            <person name="Fournier G.P."/>
        </authorList>
    </citation>
    <scope>NUCLEOTIDE SEQUENCE [LARGE SCALE GENOMIC DNA]</scope>
    <source>
        <strain evidence="11 12">ULC18</strain>
    </source>
</reference>
<evidence type="ECO:0000313" key="11">
    <source>
        <dbReference type="EMBL" id="PSB29102.1"/>
    </source>
</evidence>
<keyword evidence="5 9" id="KW-0255">Endonuclease</keyword>
<evidence type="ECO:0000256" key="10">
    <source>
        <dbReference type="PIRNR" id="PIRNR032582"/>
    </source>
</evidence>
<feature type="binding site" evidence="9">
    <location>
        <position position="8"/>
    </location>
    <ligand>
        <name>Mg(2+)</name>
        <dbReference type="ChEBI" id="CHEBI:18420"/>
        <note>catalytic</note>
    </ligand>
</feature>
<evidence type="ECO:0000256" key="6">
    <source>
        <dbReference type="ARBA" id="ARBA00022801"/>
    </source>
</evidence>
<comment type="similarity">
    <text evidence="2 9 10">Belongs to the CRISPR-associated endoribonuclease Cas2 protein family.</text>
</comment>
<evidence type="ECO:0000256" key="7">
    <source>
        <dbReference type="ARBA" id="ARBA00022842"/>
    </source>
</evidence>
<proteinExistence type="inferred from homology"/>
<dbReference type="GO" id="GO:0004521">
    <property type="term" value="F:RNA endonuclease activity"/>
    <property type="evidence" value="ECO:0007669"/>
    <property type="project" value="UniProtKB-UniRule"/>
</dbReference>
<accession>A0A2T1E8M3</accession>
<dbReference type="InterPro" id="IPR021127">
    <property type="entry name" value="CRISPR_associated_Cas2"/>
</dbReference>
<dbReference type="PIRSF" id="PIRSF032582">
    <property type="entry name" value="Cas2"/>
    <property type="match status" value="1"/>
</dbReference>
<dbReference type="AlphaFoldDB" id="A0A2T1E8M3"/>
<dbReference type="GO" id="GO:0051607">
    <property type="term" value="P:defense response to virus"/>
    <property type="evidence" value="ECO:0007669"/>
    <property type="project" value="UniProtKB-UniRule"/>
</dbReference>
<name>A0A2T1E8M3_9CYAN</name>
<dbReference type="HAMAP" id="MF_01471">
    <property type="entry name" value="Cas2"/>
    <property type="match status" value="1"/>
</dbReference>
<dbReference type="GO" id="GO:0046872">
    <property type="term" value="F:metal ion binding"/>
    <property type="evidence" value="ECO:0007669"/>
    <property type="project" value="UniProtKB-UniRule"/>
</dbReference>
<keyword evidence="8 9" id="KW-0051">Antiviral defense</keyword>
<comment type="cofactor">
    <cofactor evidence="1 9">
        <name>Mg(2+)</name>
        <dbReference type="ChEBI" id="CHEBI:18420"/>
    </cofactor>
</comment>
<dbReference type="GO" id="GO:0016787">
    <property type="term" value="F:hydrolase activity"/>
    <property type="evidence" value="ECO:0007669"/>
    <property type="project" value="UniProtKB-KW"/>
</dbReference>
<dbReference type="InterPro" id="IPR019199">
    <property type="entry name" value="Virulence_VapD/CRISPR_Cas2"/>
</dbReference>
<dbReference type="EC" id="3.1.-.-" evidence="9"/>
<dbReference type="SUPFAM" id="SSF143430">
    <property type="entry name" value="TTP0101/SSO1404-like"/>
    <property type="match status" value="1"/>
</dbReference>
<evidence type="ECO:0000256" key="2">
    <source>
        <dbReference type="ARBA" id="ARBA00009959"/>
    </source>
</evidence>
<evidence type="ECO:0000256" key="3">
    <source>
        <dbReference type="ARBA" id="ARBA00022722"/>
    </source>
</evidence>
<keyword evidence="7 9" id="KW-0460">Magnesium</keyword>
<organism evidence="11 12">
    <name type="scientific">Stenomitos frigidus ULC18</name>
    <dbReference type="NCBI Taxonomy" id="2107698"/>
    <lineage>
        <taxon>Bacteria</taxon>
        <taxon>Bacillati</taxon>
        <taxon>Cyanobacteriota</taxon>
        <taxon>Cyanophyceae</taxon>
        <taxon>Leptolyngbyales</taxon>
        <taxon>Leptolyngbyaceae</taxon>
        <taxon>Stenomitos</taxon>
    </lineage>
</organism>
<dbReference type="RefSeq" id="WP_106256584.1">
    <property type="nucleotide sequence ID" value="NZ_CAWNSW010000154.1"/>
</dbReference>
<reference evidence="12" key="1">
    <citation type="submission" date="2018-02" db="EMBL/GenBank/DDBJ databases">
        <authorList>
            <person name="Moore K."/>
            <person name="Momper L."/>
        </authorList>
    </citation>
    <scope>NUCLEOTIDE SEQUENCE [LARGE SCALE GENOMIC DNA]</scope>
    <source>
        <strain evidence="12">ULC18</strain>
    </source>
</reference>
<dbReference type="NCBIfam" id="TIGR01573">
    <property type="entry name" value="cas2"/>
    <property type="match status" value="1"/>
</dbReference>